<dbReference type="Proteomes" id="UP001422074">
    <property type="component" value="Unassembled WGS sequence"/>
</dbReference>
<dbReference type="Pfam" id="PF01595">
    <property type="entry name" value="CNNM"/>
    <property type="match status" value="1"/>
</dbReference>
<dbReference type="PROSITE" id="PS51371">
    <property type="entry name" value="CBS"/>
    <property type="match status" value="2"/>
</dbReference>
<keyword evidence="7 9" id="KW-0129">CBS domain</keyword>
<dbReference type="PANTHER" id="PTHR22777:SF32">
    <property type="entry name" value="UPF0053 INNER MEMBRANE PROTEIN YFJD"/>
    <property type="match status" value="1"/>
</dbReference>
<dbReference type="InterPro" id="IPR016169">
    <property type="entry name" value="FAD-bd_PCMH_sub2"/>
</dbReference>
<proteinExistence type="inferred from homology"/>
<evidence type="ECO:0000313" key="14">
    <source>
        <dbReference type="Proteomes" id="UP001422074"/>
    </source>
</evidence>
<evidence type="ECO:0000256" key="2">
    <source>
        <dbReference type="ARBA" id="ARBA00006337"/>
    </source>
</evidence>
<evidence type="ECO:0000256" key="7">
    <source>
        <dbReference type="ARBA" id="ARBA00023122"/>
    </source>
</evidence>
<accession>A0ABU9X3S8</accession>
<evidence type="ECO:0000256" key="5">
    <source>
        <dbReference type="ARBA" id="ARBA00022737"/>
    </source>
</evidence>
<comment type="caution">
    <text evidence="13">The sequence shown here is derived from an EMBL/GenBank/DDBJ whole genome shotgun (WGS) entry which is preliminary data.</text>
</comment>
<evidence type="ECO:0000256" key="4">
    <source>
        <dbReference type="ARBA" id="ARBA00022692"/>
    </source>
</evidence>
<dbReference type="EMBL" id="JBDFRB010000009">
    <property type="protein sequence ID" value="MEN2745070.1"/>
    <property type="molecule type" value="Genomic_DNA"/>
</dbReference>
<keyword evidence="4 11" id="KW-0812">Transmembrane</keyword>
<keyword evidence="8 11" id="KW-0472">Membrane</keyword>
<dbReference type="Pfam" id="PF03471">
    <property type="entry name" value="CorC_HlyC"/>
    <property type="match status" value="1"/>
</dbReference>
<evidence type="ECO:0000256" key="9">
    <source>
        <dbReference type="PROSITE-ProRule" id="PRU00703"/>
    </source>
</evidence>
<evidence type="ECO:0000259" key="12">
    <source>
        <dbReference type="PROSITE" id="PS51371"/>
    </source>
</evidence>
<gene>
    <name evidence="13" type="ORF">ABCQ75_11035</name>
</gene>
<evidence type="ECO:0000256" key="1">
    <source>
        <dbReference type="ARBA" id="ARBA00004651"/>
    </source>
</evidence>
<keyword evidence="6 11" id="KW-1133">Transmembrane helix</keyword>
<keyword evidence="14" id="KW-1185">Reference proteome</keyword>
<dbReference type="InterPro" id="IPR000644">
    <property type="entry name" value="CBS_dom"/>
</dbReference>
<protein>
    <submittedName>
        <fullName evidence="13">Hemolysin family protein</fullName>
    </submittedName>
</protein>
<feature type="transmembrane region" description="Helical" evidence="11">
    <location>
        <begin position="87"/>
        <end position="108"/>
    </location>
</feature>
<dbReference type="PANTHER" id="PTHR22777">
    <property type="entry name" value="HEMOLYSIN-RELATED"/>
    <property type="match status" value="1"/>
</dbReference>
<sequence length="448" mass="47934">MTTVLLITLALVFVTLAGFLAAAEAAFAFLPRHDAEERIETGTAPALARVVEDPVPHLQALRFWRIWFETAGAVAVAVLAHSWLGNVWLAGLTATAAMALVGFLLVGVSPRQLGRLHALPIASAAAPLVRALRLVLGPIPAWLVSLGSSASGADPRHEDATYSATELREFVERASDAEDFEDEKAELLQSVFELGETLVRAVMVPRTDIVAIESGSTAAQAMSLFLRSGCSRVPVFGESLDDVRGVLYLKDVAAHLHRSPAREGGYGQAAATAVDLLAREPRFVPESKPVDDLLTELQRESIHLAIVVDEYGGTAGLVTLEDLIEELVGEIVDEYDVDAAEAVLLEPGRFRIAARMSLDDLGELFGVDLEDDEVETVGGLLAKGLGRVPIVGSTADIHGIRLTAERIEGRRNRISHILAERAPEPASTPAPHDAEQAPVAREAEDHHG</sequence>
<dbReference type="InterPro" id="IPR002550">
    <property type="entry name" value="CNNM"/>
</dbReference>
<name>A0ABU9X3S8_9MICC</name>
<organism evidence="13 14">
    <name type="scientific">Sinomonas halotolerans</name>
    <dbReference type="NCBI Taxonomy" id="1644133"/>
    <lineage>
        <taxon>Bacteria</taxon>
        <taxon>Bacillati</taxon>
        <taxon>Actinomycetota</taxon>
        <taxon>Actinomycetes</taxon>
        <taxon>Micrococcales</taxon>
        <taxon>Micrococcaceae</taxon>
        <taxon>Sinomonas</taxon>
    </lineage>
</organism>
<evidence type="ECO:0000313" key="13">
    <source>
        <dbReference type="EMBL" id="MEN2745070.1"/>
    </source>
</evidence>
<dbReference type="SUPFAM" id="SSF56176">
    <property type="entry name" value="FAD-binding/transporter-associated domain-like"/>
    <property type="match status" value="1"/>
</dbReference>
<comment type="subcellular location">
    <subcellularLocation>
        <location evidence="1">Cell membrane</location>
        <topology evidence="1">Multi-pass membrane protein</topology>
    </subcellularLocation>
</comment>
<evidence type="ECO:0000256" key="10">
    <source>
        <dbReference type="SAM" id="MobiDB-lite"/>
    </source>
</evidence>
<evidence type="ECO:0000256" key="3">
    <source>
        <dbReference type="ARBA" id="ARBA00022475"/>
    </source>
</evidence>
<feature type="region of interest" description="Disordered" evidence="10">
    <location>
        <begin position="420"/>
        <end position="448"/>
    </location>
</feature>
<evidence type="ECO:0000256" key="8">
    <source>
        <dbReference type="ARBA" id="ARBA00023136"/>
    </source>
</evidence>
<dbReference type="RefSeq" id="WP_345885424.1">
    <property type="nucleotide sequence ID" value="NZ_JBDFRB010000009.1"/>
</dbReference>
<feature type="domain" description="CBS" evidence="12">
    <location>
        <begin position="203"/>
        <end position="263"/>
    </location>
</feature>
<dbReference type="Gene3D" id="3.30.465.10">
    <property type="match status" value="1"/>
</dbReference>
<dbReference type="CDD" id="cd04590">
    <property type="entry name" value="CBS_pair_CorC_HlyC_assoc"/>
    <property type="match status" value="1"/>
</dbReference>
<evidence type="ECO:0000256" key="11">
    <source>
        <dbReference type="SAM" id="Phobius"/>
    </source>
</evidence>
<dbReference type="Gene3D" id="3.10.580.10">
    <property type="entry name" value="CBS-domain"/>
    <property type="match status" value="1"/>
</dbReference>
<keyword evidence="3" id="KW-1003">Cell membrane</keyword>
<reference evidence="13 14" key="1">
    <citation type="submission" date="2024-05" db="EMBL/GenBank/DDBJ databases">
        <title>Sinomonas sp. nov., isolated from a waste landfill.</title>
        <authorList>
            <person name="Zhao Y."/>
        </authorList>
    </citation>
    <scope>NUCLEOTIDE SEQUENCE [LARGE SCALE GENOMIC DNA]</scope>
    <source>
        <strain evidence="13 14">CCTCC AB2014300</strain>
    </source>
</reference>
<dbReference type="InterPro" id="IPR044751">
    <property type="entry name" value="Ion_transp-like_CBS"/>
</dbReference>
<dbReference type="InterPro" id="IPR046342">
    <property type="entry name" value="CBS_dom_sf"/>
</dbReference>
<dbReference type="InterPro" id="IPR036318">
    <property type="entry name" value="FAD-bd_PCMH-like_sf"/>
</dbReference>
<dbReference type="SMART" id="SM01091">
    <property type="entry name" value="CorC_HlyC"/>
    <property type="match status" value="1"/>
</dbReference>
<feature type="domain" description="CBS" evidence="12">
    <location>
        <begin position="277"/>
        <end position="334"/>
    </location>
</feature>
<evidence type="ECO:0000256" key="6">
    <source>
        <dbReference type="ARBA" id="ARBA00022989"/>
    </source>
</evidence>
<comment type="similarity">
    <text evidence="2">Belongs to the UPF0053 family.</text>
</comment>
<keyword evidence="5" id="KW-0677">Repeat</keyword>
<dbReference type="Pfam" id="PF00571">
    <property type="entry name" value="CBS"/>
    <property type="match status" value="2"/>
</dbReference>
<dbReference type="InterPro" id="IPR005170">
    <property type="entry name" value="Transptr-assoc_dom"/>
</dbReference>
<dbReference type="SMART" id="SM00116">
    <property type="entry name" value="CBS"/>
    <property type="match status" value="2"/>
</dbReference>
<dbReference type="SUPFAM" id="SSF54631">
    <property type="entry name" value="CBS-domain pair"/>
    <property type="match status" value="1"/>
</dbReference>